<dbReference type="AlphaFoldDB" id="A0A2U3N375"/>
<name>A0A2U3N375_9GAMM</name>
<organism evidence="1 2">
    <name type="scientific">Acinetobacter stercoris</name>
    <dbReference type="NCBI Taxonomy" id="2126983"/>
    <lineage>
        <taxon>Bacteria</taxon>
        <taxon>Pseudomonadati</taxon>
        <taxon>Pseudomonadota</taxon>
        <taxon>Gammaproteobacteria</taxon>
        <taxon>Moraxellales</taxon>
        <taxon>Moraxellaceae</taxon>
        <taxon>Acinetobacter</taxon>
    </lineage>
</organism>
<gene>
    <name evidence="1" type="ORF">KPC_3177</name>
</gene>
<evidence type="ECO:0000313" key="1">
    <source>
        <dbReference type="EMBL" id="SPL71999.1"/>
    </source>
</evidence>
<dbReference type="InParanoid" id="A0A2U3N375"/>
<reference evidence="2" key="1">
    <citation type="submission" date="2018-03" db="EMBL/GenBank/DDBJ databases">
        <authorList>
            <person name="Blom J."/>
        </authorList>
    </citation>
    <scope>NUCLEOTIDE SEQUENCE [LARGE SCALE GENOMIC DNA]</scope>
    <source>
        <strain evidence="2">KPC-SM-21</strain>
    </source>
</reference>
<protein>
    <submittedName>
        <fullName evidence="1">Uncharacterized protein</fullName>
    </submittedName>
</protein>
<dbReference type="Proteomes" id="UP000245974">
    <property type="component" value="Unassembled WGS sequence"/>
</dbReference>
<sequence length="51" mass="6002">MKDQKRKVEIIRSIENLQLSDNWVEALEDADQAQIVVDVITQLQGITEQWY</sequence>
<proteinExistence type="predicted"/>
<evidence type="ECO:0000313" key="2">
    <source>
        <dbReference type="Proteomes" id="UP000245974"/>
    </source>
</evidence>
<accession>A0A2U3N375</accession>
<keyword evidence="2" id="KW-1185">Reference proteome</keyword>
<dbReference type="EMBL" id="OOGT01000202">
    <property type="protein sequence ID" value="SPL71999.1"/>
    <property type="molecule type" value="Genomic_DNA"/>
</dbReference>
<dbReference type="RefSeq" id="WP_171334522.1">
    <property type="nucleotide sequence ID" value="NZ_OOGT01000202.1"/>
</dbReference>